<dbReference type="PROSITE" id="PS50076">
    <property type="entry name" value="DNAJ_2"/>
    <property type="match status" value="1"/>
</dbReference>
<dbReference type="AlphaFoldDB" id="A0A9P4RCP6"/>
<organism evidence="3 4">
    <name type="scientific">Polyplosphaeria fusca</name>
    <dbReference type="NCBI Taxonomy" id="682080"/>
    <lineage>
        <taxon>Eukaryota</taxon>
        <taxon>Fungi</taxon>
        <taxon>Dikarya</taxon>
        <taxon>Ascomycota</taxon>
        <taxon>Pezizomycotina</taxon>
        <taxon>Dothideomycetes</taxon>
        <taxon>Pleosporomycetidae</taxon>
        <taxon>Pleosporales</taxon>
        <taxon>Tetraplosphaeriaceae</taxon>
        <taxon>Polyplosphaeria</taxon>
    </lineage>
</organism>
<feature type="domain" description="J" evidence="2">
    <location>
        <begin position="159"/>
        <end position="228"/>
    </location>
</feature>
<reference evidence="3" key="1">
    <citation type="journal article" date="2020" name="Stud. Mycol.">
        <title>101 Dothideomycetes genomes: a test case for predicting lifestyles and emergence of pathogens.</title>
        <authorList>
            <person name="Haridas S."/>
            <person name="Albert R."/>
            <person name="Binder M."/>
            <person name="Bloem J."/>
            <person name="Labutti K."/>
            <person name="Salamov A."/>
            <person name="Andreopoulos B."/>
            <person name="Baker S."/>
            <person name="Barry K."/>
            <person name="Bills G."/>
            <person name="Bluhm B."/>
            <person name="Cannon C."/>
            <person name="Castanera R."/>
            <person name="Culley D."/>
            <person name="Daum C."/>
            <person name="Ezra D."/>
            <person name="Gonzalez J."/>
            <person name="Henrissat B."/>
            <person name="Kuo A."/>
            <person name="Liang C."/>
            <person name="Lipzen A."/>
            <person name="Lutzoni F."/>
            <person name="Magnuson J."/>
            <person name="Mondo S."/>
            <person name="Nolan M."/>
            <person name="Ohm R."/>
            <person name="Pangilinan J."/>
            <person name="Park H.-J."/>
            <person name="Ramirez L."/>
            <person name="Alfaro M."/>
            <person name="Sun H."/>
            <person name="Tritt A."/>
            <person name="Yoshinaga Y."/>
            <person name="Zwiers L.-H."/>
            <person name="Turgeon B."/>
            <person name="Goodwin S."/>
            <person name="Spatafora J."/>
            <person name="Crous P."/>
            <person name="Grigoriev I."/>
        </authorList>
    </citation>
    <scope>NUCLEOTIDE SEQUENCE</scope>
    <source>
        <strain evidence="3">CBS 125425</strain>
    </source>
</reference>
<dbReference type="InterPro" id="IPR001623">
    <property type="entry name" value="DnaJ_domain"/>
</dbReference>
<evidence type="ECO:0000256" key="1">
    <source>
        <dbReference type="SAM" id="MobiDB-lite"/>
    </source>
</evidence>
<gene>
    <name evidence="3" type="ORF">EJ04DRAFT_117423</name>
</gene>
<dbReference type="InterPro" id="IPR050817">
    <property type="entry name" value="DjlA_DnaK_co-chaperone"/>
</dbReference>
<dbReference type="SMART" id="SM00271">
    <property type="entry name" value="DnaJ"/>
    <property type="match status" value="1"/>
</dbReference>
<evidence type="ECO:0000259" key="2">
    <source>
        <dbReference type="PROSITE" id="PS50076"/>
    </source>
</evidence>
<name>A0A9P4RCP6_9PLEO</name>
<proteinExistence type="predicted"/>
<protein>
    <submittedName>
        <fullName evidence="3">DnaJ-domain-containing protein</fullName>
    </submittedName>
</protein>
<feature type="region of interest" description="Disordered" evidence="1">
    <location>
        <begin position="19"/>
        <end position="39"/>
    </location>
</feature>
<feature type="region of interest" description="Disordered" evidence="1">
    <location>
        <begin position="71"/>
        <end position="118"/>
    </location>
</feature>
<dbReference type="EMBL" id="ML996098">
    <property type="protein sequence ID" value="KAF2741206.1"/>
    <property type="molecule type" value="Genomic_DNA"/>
</dbReference>
<dbReference type="Gene3D" id="1.10.287.110">
    <property type="entry name" value="DnaJ domain"/>
    <property type="match status" value="1"/>
</dbReference>
<dbReference type="Proteomes" id="UP000799444">
    <property type="component" value="Unassembled WGS sequence"/>
</dbReference>
<evidence type="ECO:0000313" key="3">
    <source>
        <dbReference type="EMBL" id="KAF2741206.1"/>
    </source>
</evidence>
<dbReference type="Pfam" id="PF00226">
    <property type="entry name" value="DnaJ"/>
    <property type="match status" value="1"/>
</dbReference>
<accession>A0A9P4RCP6</accession>
<sequence length="230" mass="26316">MASYYQTRTAVPRYAYNMRSPSFLGPDPRGNESYTPSTFEYRNYNGQPVYCEVRPVGQEYNVREARPSWAEHEPAYHSSSNRSSSNGSSRPHTRSHRTKSRPRDEKKNSKFFSKAKSTPRKPFFASAFPKAESSYSTFERKPAYEHCPKPTSAPTRPTELYDVLGVPVGASHDDIKAAHRKLALKSHPDRIRGDEAAKLQATKRMAEINRAMNILGDDDRREKYDRTGKY</sequence>
<feature type="compositionally biased region" description="Basic residues" evidence="1">
    <location>
        <begin position="91"/>
        <end position="100"/>
    </location>
</feature>
<feature type="compositionally biased region" description="Low complexity" evidence="1">
    <location>
        <begin position="78"/>
        <end position="90"/>
    </location>
</feature>
<comment type="caution">
    <text evidence="3">The sequence shown here is derived from an EMBL/GenBank/DDBJ whole genome shotgun (WGS) entry which is preliminary data.</text>
</comment>
<dbReference type="PRINTS" id="PR00625">
    <property type="entry name" value="JDOMAIN"/>
</dbReference>
<dbReference type="PANTHER" id="PTHR24074">
    <property type="entry name" value="CO-CHAPERONE PROTEIN DJLA"/>
    <property type="match status" value="1"/>
</dbReference>
<dbReference type="CDD" id="cd06257">
    <property type="entry name" value="DnaJ"/>
    <property type="match status" value="1"/>
</dbReference>
<dbReference type="InterPro" id="IPR036869">
    <property type="entry name" value="J_dom_sf"/>
</dbReference>
<evidence type="ECO:0000313" key="4">
    <source>
        <dbReference type="Proteomes" id="UP000799444"/>
    </source>
</evidence>
<keyword evidence="4" id="KW-1185">Reference proteome</keyword>
<dbReference type="SUPFAM" id="SSF46565">
    <property type="entry name" value="Chaperone J-domain"/>
    <property type="match status" value="1"/>
</dbReference>
<dbReference type="OrthoDB" id="10250354at2759"/>